<organism evidence="1 2">
    <name type="scientific">Turkeypox virus</name>
    <dbReference type="NCBI Taxonomy" id="336486"/>
    <lineage>
        <taxon>Viruses</taxon>
        <taxon>Varidnaviria</taxon>
        <taxon>Bamfordvirae</taxon>
        <taxon>Nucleocytoviricota</taxon>
        <taxon>Pokkesviricetes</taxon>
        <taxon>Chitovirales</taxon>
        <taxon>Poxviridae</taxon>
        <taxon>Chordopoxvirinae</taxon>
        <taxon>Avipoxvirus</taxon>
        <taxon>Avipoxvirus turkeypox</taxon>
    </lineage>
</organism>
<dbReference type="Proteomes" id="UP000142477">
    <property type="component" value="Segment"/>
</dbReference>
<reference evidence="1 2" key="1">
    <citation type="journal article" date="2015" name="Infect. Genet. Evol.">
        <title>Unique genomic organization of a novel Avipoxvirus detected in turkey (Meleagris gallopavo).</title>
        <authorList>
            <person name="Banyai K."/>
            <person name="Palya V."/>
            <person name="Denes B."/>
            <person name="Glavits R."/>
            <person name="Ivanics E."/>
            <person name="Horvath B."/>
            <person name="Farkas S.L."/>
            <person name="Marton S."/>
            <person name="Balint A."/>
            <person name="Gyuranecz M."/>
            <person name="Erdelyi K."/>
            <person name="Dan A."/>
        </authorList>
    </citation>
    <scope>NUCLEOTIDE SEQUENCE [LARGE SCALE GENOMIC DNA]</scope>
    <source>
        <strain evidence="1 2">TKPV-HU1124/2011</strain>
    </source>
</reference>
<dbReference type="EMBL" id="KP728110">
    <property type="protein sequence ID" value="ALA62376.1"/>
    <property type="molecule type" value="Genomic_DNA"/>
</dbReference>
<protein>
    <submittedName>
        <fullName evidence="1">V-type Ig domain</fullName>
    </submittedName>
</protein>
<dbReference type="KEGG" id="vg:26122692"/>
<proteinExistence type="predicted"/>
<sequence length="250" mass="28780">MAFAVLYNIICLLSSMLLFSNTYSYRIVASSLKDVELKCVLPPEKKADIVVLKQKIDKGGIKLVQKIGNAGKDAVCYCGDPPREYIFTLLNVSRTHEGSYRCIFRYNDVVSHRHLITLRVMPLVTVYAKDEKEKNMRRFIINRTRTLDDSNVYISALAGGVNIEDALNTLEYTKNYQSLYIMGNTNYDDCATSVYFTVRYHDFTKTYTASICEDNIIEIPDNETPDILVKGIDIIKNTDTRHEYKKWSRY</sequence>
<dbReference type="RefSeq" id="YP_009177023.1">
    <property type="nucleotide sequence ID" value="NC_028238.1"/>
</dbReference>
<dbReference type="GeneID" id="26122692"/>
<keyword evidence="2" id="KW-1185">Reference proteome</keyword>
<dbReference type="OrthoDB" id="24635at10239"/>
<accession>A0A0M3PB44</accession>
<evidence type="ECO:0000313" key="2">
    <source>
        <dbReference type="Proteomes" id="UP000142477"/>
    </source>
</evidence>
<name>A0A0M3PB44_9POXV</name>
<evidence type="ECO:0000313" key="1">
    <source>
        <dbReference type="EMBL" id="ALA62376.1"/>
    </source>
</evidence>